<feature type="compositionally biased region" description="Polar residues" evidence="2">
    <location>
        <begin position="188"/>
        <end position="200"/>
    </location>
</feature>
<protein>
    <recommendedName>
        <fullName evidence="3">C2H2-type domain-containing protein</fullName>
    </recommendedName>
</protein>
<dbReference type="EMBL" id="CAJOBC010048962">
    <property type="protein sequence ID" value="CAF4171138.1"/>
    <property type="molecule type" value="Genomic_DNA"/>
</dbReference>
<dbReference type="GO" id="GO:0008270">
    <property type="term" value="F:zinc ion binding"/>
    <property type="evidence" value="ECO:0007669"/>
    <property type="project" value="UniProtKB-KW"/>
</dbReference>
<dbReference type="OrthoDB" id="5981652at2759"/>
<name>A0A815FCR7_9BILA</name>
<evidence type="ECO:0000259" key="3">
    <source>
        <dbReference type="PROSITE" id="PS50157"/>
    </source>
</evidence>
<dbReference type="PROSITE" id="PS50157">
    <property type="entry name" value="ZINC_FINGER_C2H2_2"/>
    <property type="match status" value="1"/>
</dbReference>
<comment type="caution">
    <text evidence="4">The sequence shown here is derived from an EMBL/GenBank/DDBJ whole genome shotgun (WGS) entry which is preliminary data.</text>
</comment>
<dbReference type="PANTHER" id="PTHR33845">
    <property type="entry name" value="C2H2-TYPE DOMAIN-CONTAINING PROTEIN"/>
    <property type="match status" value="1"/>
</dbReference>
<feature type="non-terminal residue" evidence="4">
    <location>
        <position position="1"/>
    </location>
</feature>
<evidence type="ECO:0000256" key="1">
    <source>
        <dbReference type="PROSITE-ProRule" id="PRU00042"/>
    </source>
</evidence>
<evidence type="ECO:0000256" key="2">
    <source>
        <dbReference type="SAM" id="MobiDB-lite"/>
    </source>
</evidence>
<dbReference type="PROSITE" id="PS00028">
    <property type="entry name" value="ZINC_FINGER_C2H2_1"/>
    <property type="match status" value="1"/>
</dbReference>
<feature type="domain" description="C2H2-type" evidence="3">
    <location>
        <begin position="212"/>
        <end position="243"/>
    </location>
</feature>
<dbReference type="Proteomes" id="UP000663829">
    <property type="component" value="Unassembled WGS sequence"/>
</dbReference>
<dbReference type="EMBL" id="CAJNOQ010013523">
    <property type="protein sequence ID" value="CAF1323345.1"/>
    <property type="molecule type" value="Genomic_DNA"/>
</dbReference>
<evidence type="ECO:0000313" key="6">
    <source>
        <dbReference type="Proteomes" id="UP000663829"/>
    </source>
</evidence>
<gene>
    <name evidence="4" type="ORF">GPM918_LOCUS29582</name>
    <name evidence="5" type="ORF">SRO942_LOCUS30166</name>
</gene>
<feature type="region of interest" description="Disordered" evidence="2">
    <location>
        <begin position="172"/>
        <end position="200"/>
    </location>
</feature>
<evidence type="ECO:0000313" key="5">
    <source>
        <dbReference type="EMBL" id="CAF4171138.1"/>
    </source>
</evidence>
<dbReference type="AlphaFoldDB" id="A0A815FCR7"/>
<dbReference type="Proteomes" id="UP000681722">
    <property type="component" value="Unassembled WGS sequence"/>
</dbReference>
<keyword evidence="6" id="KW-1185">Reference proteome</keyword>
<keyword evidence="1" id="KW-0863">Zinc-finger</keyword>
<dbReference type="InterPro" id="IPR013087">
    <property type="entry name" value="Znf_C2H2_type"/>
</dbReference>
<proteinExistence type="predicted"/>
<accession>A0A815FCR7</accession>
<evidence type="ECO:0000313" key="4">
    <source>
        <dbReference type="EMBL" id="CAF1323345.1"/>
    </source>
</evidence>
<reference evidence="4" key="1">
    <citation type="submission" date="2021-02" db="EMBL/GenBank/DDBJ databases">
        <authorList>
            <person name="Nowell W R."/>
        </authorList>
    </citation>
    <scope>NUCLEOTIDE SEQUENCE</scope>
</reference>
<dbReference type="PANTHER" id="PTHR33845:SF1">
    <property type="entry name" value="C2H2-TYPE DOMAIN-CONTAINING PROTEIN"/>
    <property type="match status" value="1"/>
</dbReference>
<keyword evidence="1" id="KW-0479">Metal-binding</keyword>
<sequence length="284" mass="32075">STLLSSSTTSPASDQQLFEHKTYCHVFDNCKQDGKTVVSILRDVLLRLKSSNPEIEFAYIRAGKGPCDRMAATIKCNIRRYVDEKPNCTNSQEFVVAARSTKYLSIYQSLIPSNPITASNRKLEKATSSSVEDIEVTVWRAWNVGYGKTFLWSKMNTVQQISPLHVVEQNSKPSHTWLSEKASDDNDSNASPKGNVNLSDSAQVNNSGFVTFDCEEERCTKQFMRLGNLTIHMTTGKHDIEQKKYSLLDKSKLLYKQKLENVTLQAIPNLQNFKVIRSATNKQH</sequence>
<organism evidence="4 6">
    <name type="scientific">Didymodactylos carnosus</name>
    <dbReference type="NCBI Taxonomy" id="1234261"/>
    <lineage>
        <taxon>Eukaryota</taxon>
        <taxon>Metazoa</taxon>
        <taxon>Spiralia</taxon>
        <taxon>Gnathifera</taxon>
        <taxon>Rotifera</taxon>
        <taxon>Eurotatoria</taxon>
        <taxon>Bdelloidea</taxon>
        <taxon>Philodinida</taxon>
        <taxon>Philodinidae</taxon>
        <taxon>Didymodactylos</taxon>
    </lineage>
</organism>
<keyword evidence="1" id="KW-0862">Zinc</keyword>